<organism evidence="1 2">
    <name type="scientific">Dawidia soli</name>
    <dbReference type="NCBI Taxonomy" id="2782352"/>
    <lineage>
        <taxon>Bacteria</taxon>
        <taxon>Pseudomonadati</taxon>
        <taxon>Bacteroidota</taxon>
        <taxon>Cytophagia</taxon>
        <taxon>Cytophagales</taxon>
        <taxon>Chryseotaleaceae</taxon>
        <taxon>Dawidia</taxon>
    </lineage>
</organism>
<dbReference type="AlphaFoldDB" id="A0AAP2DCS5"/>
<dbReference type="Pfam" id="PF19649">
    <property type="entry name" value="DUF6152"/>
    <property type="match status" value="1"/>
</dbReference>
<dbReference type="EMBL" id="JAHESC010000045">
    <property type="protein sequence ID" value="MBT1689639.1"/>
    <property type="molecule type" value="Genomic_DNA"/>
</dbReference>
<dbReference type="Proteomes" id="UP001319180">
    <property type="component" value="Unassembled WGS sequence"/>
</dbReference>
<gene>
    <name evidence="1" type="ORF">KK078_23955</name>
</gene>
<comment type="caution">
    <text evidence="1">The sequence shown here is derived from an EMBL/GenBank/DDBJ whole genome shotgun (WGS) entry which is preliminary data.</text>
</comment>
<keyword evidence="2" id="KW-1185">Reference proteome</keyword>
<proteinExistence type="predicted"/>
<protein>
    <submittedName>
        <fullName evidence="1">Uncharacterized protein</fullName>
    </submittedName>
</protein>
<reference evidence="1 2" key="1">
    <citation type="submission" date="2021-05" db="EMBL/GenBank/DDBJ databases">
        <title>A Polyphasic approach of four new species of the genus Ohtaekwangia: Ohtaekwangia histidinii sp. nov., Ohtaekwangia cretensis sp. nov., Ohtaekwangia indiensis sp. nov., Ohtaekwangia reichenbachii sp. nov. from diverse environment.</title>
        <authorList>
            <person name="Octaviana S."/>
        </authorList>
    </citation>
    <scope>NUCLEOTIDE SEQUENCE [LARGE SCALE GENOMIC DNA]</scope>
    <source>
        <strain evidence="1 2">PWU37</strain>
    </source>
</reference>
<accession>A0AAP2DCS5</accession>
<evidence type="ECO:0000313" key="2">
    <source>
        <dbReference type="Proteomes" id="UP001319180"/>
    </source>
</evidence>
<dbReference type="InterPro" id="IPR046150">
    <property type="entry name" value="DUF6152"/>
</dbReference>
<name>A0AAP2DCS5_9BACT</name>
<evidence type="ECO:0000313" key="1">
    <source>
        <dbReference type="EMBL" id="MBT1689639.1"/>
    </source>
</evidence>
<sequence length="116" mass="12963">MFKGSVLLFAALVCLSFTVVLHHGWANYDQTKTLNFTGEILESSYENPHGMLKLQVDDKVWNVVLAPPSRMDSRGLKSDALVKGTKATVVGYPHKKVKDEMRAERITISGKTTELR</sequence>